<dbReference type="EMBL" id="VIFM01000114">
    <property type="protein sequence ID" value="TQF13048.1"/>
    <property type="molecule type" value="Genomic_DNA"/>
</dbReference>
<keyword evidence="2" id="KW-1185">Reference proteome</keyword>
<protein>
    <submittedName>
        <fullName evidence="1">Uncharacterized protein</fullName>
    </submittedName>
</protein>
<evidence type="ECO:0000313" key="1">
    <source>
        <dbReference type="EMBL" id="TQF13048.1"/>
    </source>
</evidence>
<sequence>MQTEHPAAPRPLSSSWLHPSRARAWAARVALLVASVASVATSMSGPPPVVVESEPGVLSLSPTSPTARVALPVRMFVPNGSKQTVWATMRAPLFVKWTPDAPGDEAQPIVKAKLVFGPRPVKESSSAPVTAGDAGAVRFEALSDGDVCQLEQPCEWEAALELSLQDATLQGTVDVEWRMVVEVSIDDTEDSAPDGLEVLVGPR</sequence>
<accession>A0A540WVJ7</accession>
<comment type="caution">
    <text evidence="1">The sequence shown here is derived from an EMBL/GenBank/DDBJ whole genome shotgun (WGS) entry which is preliminary data.</text>
</comment>
<gene>
    <name evidence="1" type="ORF">FJV41_25835</name>
</gene>
<reference evidence="1 2" key="1">
    <citation type="submission" date="2019-06" db="EMBL/GenBank/DDBJ databases">
        <authorList>
            <person name="Livingstone P."/>
            <person name="Whitworth D."/>
        </authorList>
    </citation>
    <scope>NUCLEOTIDE SEQUENCE [LARGE SCALE GENOMIC DNA]</scope>
    <source>
        <strain evidence="1 2">AM401</strain>
    </source>
</reference>
<dbReference type="Proteomes" id="UP000315369">
    <property type="component" value="Unassembled WGS sequence"/>
</dbReference>
<dbReference type="AlphaFoldDB" id="A0A540WVJ7"/>
<dbReference type="OrthoDB" id="5514310at2"/>
<evidence type="ECO:0000313" key="2">
    <source>
        <dbReference type="Proteomes" id="UP000315369"/>
    </source>
</evidence>
<proteinExistence type="predicted"/>
<name>A0A540WVJ7_9BACT</name>
<dbReference type="RefSeq" id="WP_141645217.1">
    <property type="nucleotide sequence ID" value="NZ_VIFM01000114.1"/>
</dbReference>
<organism evidence="1 2">
    <name type="scientific">Myxococcus llanfairpwllgwyngyllgogerychwyrndrobwllllantysiliogogogochensis</name>
    <dbReference type="NCBI Taxonomy" id="2590453"/>
    <lineage>
        <taxon>Bacteria</taxon>
        <taxon>Pseudomonadati</taxon>
        <taxon>Myxococcota</taxon>
        <taxon>Myxococcia</taxon>
        <taxon>Myxococcales</taxon>
        <taxon>Cystobacterineae</taxon>
        <taxon>Myxococcaceae</taxon>
        <taxon>Myxococcus</taxon>
    </lineage>
</organism>